<comment type="similarity">
    <text evidence="1">Belongs to the COQ10 family.</text>
</comment>
<keyword evidence="6" id="KW-1185">Reference proteome</keyword>
<organism evidence="5 6">
    <name type="scientific">Pichia californica</name>
    <dbReference type="NCBI Taxonomy" id="460514"/>
    <lineage>
        <taxon>Eukaryota</taxon>
        <taxon>Fungi</taxon>
        <taxon>Dikarya</taxon>
        <taxon>Ascomycota</taxon>
        <taxon>Saccharomycotina</taxon>
        <taxon>Pichiomycetes</taxon>
        <taxon>Pichiales</taxon>
        <taxon>Pichiaceae</taxon>
        <taxon>Pichia</taxon>
    </lineage>
</organism>
<dbReference type="EMBL" id="PUHW01000032">
    <property type="protein sequence ID" value="KAG0690430.1"/>
    <property type="molecule type" value="Genomic_DNA"/>
</dbReference>
<dbReference type="Gene3D" id="3.30.530.20">
    <property type="match status" value="1"/>
</dbReference>
<dbReference type="GO" id="GO:0005739">
    <property type="term" value="C:mitochondrion"/>
    <property type="evidence" value="ECO:0007669"/>
    <property type="project" value="TreeGrafter"/>
</dbReference>
<comment type="subunit">
    <text evidence="2">Interacts with coenzyme Q.</text>
</comment>
<dbReference type="SUPFAM" id="SSF55961">
    <property type="entry name" value="Bet v1-like"/>
    <property type="match status" value="1"/>
</dbReference>
<dbReference type="CDD" id="cd07813">
    <property type="entry name" value="COQ10p_like"/>
    <property type="match status" value="1"/>
</dbReference>
<feature type="domain" description="Coenzyme Q-binding protein COQ10 START" evidence="4">
    <location>
        <begin position="71"/>
        <end position="198"/>
    </location>
</feature>
<dbReference type="Proteomes" id="UP000697127">
    <property type="component" value="Unassembled WGS sequence"/>
</dbReference>
<evidence type="ECO:0000313" key="5">
    <source>
        <dbReference type="EMBL" id="KAG0690430.1"/>
    </source>
</evidence>
<evidence type="ECO:0000313" key="6">
    <source>
        <dbReference type="Proteomes" id="UP000697127"/>
    </source>
</evidence>
<proteinExistence type="inferred from homology"/>
<dbReference type="PANTHER" id="PTHR12901">
    <property type="entry name" value="SPERM PROTEIN HOMOLOG"/>
    <property type="match status" value="1"/>
</dbReference>
<dbReference type="AlphaFoldDB" id="A0A9P6WNW4"/>
<sequence>MLQQQLRRSSHAFSLQLIPNSTSHCIQTQTYSACKVRTIFNLAKVAKSLKLSKTKKSESSQKYTITKKFQYSQSLIYSLISRVDLYHEFIPYCISSFIKENDPLTKQPTIAGLRVGFQSFDEEFTCNLKCEKPKLVIAKSITHSLFYFLETEWKIIPIENTNHCIATLNLNYEFKSMLYNQVSSLFAKKVASLMTKSFEKRAFDVYNDNSKLQQYGLPQIK</sequence>
<protein>
    <recommendedName>
        <fullName evidence="4">Coenzyme Q-binding protein COQ10 START domain-containing protein</fullName>
    </recommendedName>
</protein>
<evidence type="ECO:0000256" key="3">
    <source>
        <dbReference type="ARBA" id="ARBA00024947"/>
    </source>
</evidence>
<evidence type="ECO:0000259" key="4">
    <source>
        <dbReference type="Pfam" id="PF03364"/>
    </source>
</evidence>
<gene>
    <name evidence="5" type="ORF">C6P40_002923</name>
</gene>
<dbReference type="InterPro" id="IPR005031">
    <property type="entry name" value="COQ10_START"/>
</dbReference>
<reference evidence="5" key="1">
    <citation type="submission" date="2020-11" db="EMBL/GenBank/DDBJ databases">
        <title>Kefir isolates.</title>
        <authorList>
            <person name="Marcisauskas S."/>
            <person name="Kim Y."/>
            <person name="Blasche S."/>
        </authorList>
    </citation>
    <scope>NUCLEOTIDE SEQUENCE</scope>
    <source>
        <strain evidence="5">Olga-1</strain>
    </source>
</reference>
<comment type="function">
    <text evidence="3">Required for the function of coenzyme Q in the respiratory chain. May serve as a chaperone or may be involved in the transport of Q6 from its site of synthesis to the catalytic sites of the respiratory complexes.</text>
</comment>
<dbReference type="InterPro" id="IPR023393">
    <property type="entry name" value="START-like_dom_sf"/>
</dbReference>
<evidence type="ECO:0000256" key="2">
    <source>
        <dbReference type="ARBA" id="ARBA00011814"/>
    </source>
</evidence>
<dbReference type="GO" id="GO:0048039">
    <property type="term" value="F:ubiquinone binding"/>
    <property type="evidence" value="ECO:0007669"/>
    <property type="project" value="InterPro"/>
</dbReference>
<name>A0A9P6WNW4_9ASCO</name>
<dbReference type="InterPro" id="IPR044996">
    <property type="entry name" value="COQ10-like"/>
</dbReference>
<dbReference type="OrthoDB" id="292693at2759"/>
<dbReference type="GO" id="GO:0045333">
    <property type="term" value="P:cellular respiration"/>
    <property type="evidence" value="ECO:0007669"/>
    <property type="project" value="InterPro"/>
</dbReference>
<comment type="caution">
    <text evidence="5">The sequence shown here is derived from an EMBL/GenBank/DDBJ whole genome shotgun (WGS) entry which is preliminary data.</text>
</comment>
<evidence type="ECO:0000256" key="1">
    <source>
        <dbReference type="ARBA" id="ARBA00006885"/>
    </source>
</evidence>
<accession>A0A9P6WNW4</accession>
<dbReference type="PANTHER" id="PTHR12901:SF10">
    <property type="entry name" value="COENZYME Q-BINDING PROTEIN COQ10, MITOCHONDRIAL"/>
    <property type="match status" value="1"/>
</dbReference>
<dbReference type="Pfam" id="PF03364">
    <property type="entry name" value="Polyketide_cyc"/>
    <property type="match status" value="1"/>
</dbReference>